<feature type="compositionally biased region" description="Acidic residues" evidence="1">
    <location>
        <begin position="63"/>
        <end position="95"/>
    </location>
</feature>
<accession>A0A8T0UX33</accession>
<evidence type="ECO:0000313" key="4">
    <source>
        <dbReference type="EMBL" id="KAG2625736.1"/>
    </source>
</evidence>
<gene>
    <name evidence="4" type="ORF">PVAP13_3KG308700</name>
</gene>
<dbReference type="Pfam" id="PF01782">
    <property type="entry name" value="RimM"/>
    <property type="match status" value="1"/>
</dbReference>
<dbReference type="AlphaFoldDB" id="A0A8T0UX33"/>
<dbReference type="InterPro" id="IPR056792">
    <property type="entry name" value="PRC_RimM"/>
</dbReference>
<dbReference type="GO" id="GO:0005840">
    <property type="term" value="C:ribosome"/>
    <property type="evidence" value="ECO:0007669"/>
    <property type="project" value="InterPro"/>
</dbReference>
<feature type="region of interest" description="Disordered" evidence="1">
    <location>
        <begin position="55"/>
        <end position="95"/>
    </location>
</feature>
<protein>
    <submittedName>
        <fullName evidence="4">Uncharacterized protein</fullName>
    </submittedName>
</protein>
<sequence length="672" mass="74587">MASPASASARPLSLTLTLTVPFPRYSSRVLPLPFSRRLPSRRVALAPARPGAALLSSLSDAREQDEEEEEEFYEEGDEQQEYDDEEEEQEYDEEDEELVEVGYVSGAHGVRGDVLVTPRTDFPELRFATPGTRWLRARAAGKQHVREFELVRGKAHTGKKCWIVSFDGIDNLDELLLSFQARQIVGSAILVKAGDRPEIEADEFYSLDLVGMRVIVKDTGKLVGTVGQVFNFGGGDLLQVMIGSAEGTVVDPDSENQDSTSSREHVWVPFAEDIVPDVDMERREMWITPPKGLLELNSRSDKRSKKERRAMEWKDRKRLQRRVIAGKKVLAEMDQGHVLEGLLSGDKVQKASLAEQIGCIDFQLFRHAVHCVSKQIESSSKNLLANSALSRKKVIKIPYKSFINLGEKSEHAFSRELKEGLETLLKSKAAIVLVRNGSDSDAKFLSLLSSFSELMKDIDNLGSPPFVIVSHPGHVESVTNCLIKNNYFGLDAQKVWVLEELELPIVSISSEANRKKVLMKSPWEIIKKPVGSGGIFSLLSSNKILDSLNEMGVQYIQICSSSSRPVIGHPLLFGAVASRSADVGIKLSKTSELGNDFDLILSIDQLNKMCRDVTQLRFSACPEQNAHVELVDGQWAVVQPETANSHRLNADVTSVLNSCAVDKVCVMEIIEQ</sequence>
<proteinExistence type="inferred from homology"/>
<dbReference type="GO" id="GO:0006048">
    <property type="term" value="P:UDP-N-acetylglucosamine biosynthetic process"/>
    <property type="evidence" value="ECO:0007669"/>
    <property type="project" value="TreeGrafter"/>
</dbReference>
<reference evidence="4" key="1">
    <citation type="submission" date="2020-05" db="EMBL/GenBank/DDBJ databases">
        <title>WGS assembly of Panicum virgatum.</title>
        <authorList>
            <person name="Lovell J.T."/>
            <person name="Jenkins J."/>
            <person name="Shu S."/>
            <person name="Juenger T.E."/>
            <person name="Schmutz J."/>
        </authorList>
    </citation>
    <scope>NUCLEOTIDE SEQUENCE</scope>
    <source>
        <strain evidence="4">AP13</strain>
    </source>
</reference>
<dbReference type="Proteomes" id="UP000823388">
    <property type="component" value="Chromosome 3K"/>
</dbReference>
<feature type="domain" description="Ribosome maturation factor RimM PRC barrel" evidence="3">
    <location>
        <begin position="208"/>
        <end position="293"/>
    </location>
</feature>
<dbReference type="EMBL" id="CM029041">
    <property type="protein sequence ID" value="KAG2625736.1"/>
    <property type="molecule type" value="Genomic_DNA"/>
</dbReference>
<dbReference type="InterPro" id="IPR002676">
    <property type="entry name" value="RimM_N"/>
</dbReference>
<dbReference type="FunFam" id="2.30.30.240:FF:000002">
    <property type="entry name" value="Ribosome maturation factor rimM"/>
    <property type="match status" value="1"/>
</dbReference>
<dbReference type="InterPro" id="IPR029044">
    <property type="entry name" value="Nucleotide-diphossugar_trans"/>
</dbReference>
<dbReference type="NCBIfam" id="TIGR02273">
    <property type="entry name" value="16S_RimM"/>
    <property type="match status" value="1"/>
</dbReference>
<dbReference type="InterPro" id="IPR009000">
    <property type="entry name" value="Transl_B-barrel_sf"/>
</dbReference>
<dbReference type="Gene3D" id="3.90.550.10">
    <property type="entry name" value="Spore Coat Polysaccharide Biosynthesis Protein SpsA, Chain A"/>
    <property type="match status" value="1"/>
</dbReference>
<dbReference type="SUPFAM" id="SSF53448">
    <property type="entry name" value="Nucleotide-diphospho-sugar transferases"/>
    <property type="match status" value="1"/>
</dbReference>
<evidence type="ECO:0000259" key="3">
    <source>
        <dbReference type="Pfam" id="PF24986"/>
    </source>
</evidence>
<dbReference type="GO" id="GO:0043022">
    <property type="term" value="F:ribosome binding"/>
    <property type="evidence" value="ECO:0007669"/>
    <property type="project" value="InterPro"/>
</dbReference>
<dbReference type="PANTHER" id="PTHR11952">
    <property type="entry name" value="UDP- GLUCOSE PYROPHOSPHORYLASE"/>
    <property type="match status" value="1"/>
</dbReference>
<dbReference type="InterPro" id="IPR011961">
    <property type="entry name" value="RimM"/>
</dbReference>
<dbReference type="HAMAP" id="MF_00014">
    <property type="entry name" value="Ribosome_mat_RimM"/>
    <property type="match status" value="1"/>
</dbReference>
<dbReference type="Gene3D" id="2.40.30.60">
    <property type="entry name" value="RimM"/>
    <property type="match status" value="1"/>
</dbReference>
<dbReference type="InterPro" id="IPR036976">
    <property type="entry name" value="RimM_N_sf"/>
</dbReference>
<dbReference type="SUPFAM" id="SSF50346">
    <property type="entry name" value="PRC-barrel domain"/>
    <property type="match status" value="1"/>
</dbReference>
<comment type="caution">
    <text evidence="4">The sequence shown here is derived from an EMBL/GenBank/DDBJ whole genome shotgun (WGS) entry which is preliminary data.</text>
</comment>
<name>A0A8T0UX33_PANVG</name>
<dbReference type="InterPro" id="IPR039741">
    <property type="entry name" value="UDP-sugar_pyrophosphorylase"/>
</dbReference>
<evidence type="ECO:0000313" key="5">
    <source>
        <dbReference type="Proteomes" id="UP000823388"/>
    </source>
</evidence>
<feature type="domain" description="RimM N-terminal" evidence="2">
    <location>
        <begin position="101"/>
        <end position="174"/>
    </location>
</feature>
<dbReference type="GO" id="GO:0003977">
    <property type="term" value="F:UDP-N-acetylglucosamine diphosphorylase activity"/>
    <property type="evidence" value="ECO:0007669"/>
    <property type="project" value="TreeGrafter"/>
</dbReference>
<organism evidence="4 5">
    <name type="scientific">Panicum virgatum</name>
    <name type="common">Blackwell switchgrass</name>
    <dbReference type="NCBI Taxonomy" id="38727"/>
    <lineage>
        <taxon>Eukaryota</taxon>
        <taxon>Viridiplantae</taxon>
        <taxon>Streptophyta</taxon>
        <taxon>Embryophyta</taxon>
        <taxon>Tracheophyta</taxon>
        <taxon>Spermatophyta</taxon>
        <taxon>Magnoliopsida</taxon>
        <taxon>Liliopsida</taxon>
        <taxon>Poales</taxon>
        <taxon>Poaceae</taxon>
        <taxon>PACMAD clade</taxon>
        <taxon>Panicoideae</taxon>
        <taxon>Panicodae</taxon>
        <taxon>Paniceae</taxon>
        <taxon>Panicinae</taxon>
        <taxon>Panicum</taxon>
        <taxon>Panicum sect. Hiantes</taxon>
    </lineage>
</organism>
<dbReference type="Pfam" id="PF24986">
    <property type="entry name" value="PRC_RimM"/>
    <property type="match status" value="1"/>
</dbReference>
<keyword evidence="5" id="KW-1185">Reference proteome</keyword>
<evidence type="ECO:0000256" key="1">
    <source>
        <dbReference type="SAM" id="MobiDB-lite"/>
    </source>
</evidence>
<evidence type="ECO:0000259" key="2">
    <source>
        <dbReference type="Pfam" id="PF01782"/>
    </source>
</evidence>
<dbReference type="PANTHER" id="PTHR11952:SF10">
    <property type="entry name" value="16S RRNA PROCESSING PROTEIN RIMM FAMILY"/>
    <property type="match status" value="1"/>
</dbReference>
<dbReference type="SUPFAM" id="SSF50447">
    <property type="entry name" value="Translation proteins"/>
    <property type="match status" value="1"/>
</dbReference>
<dbReference type="OrthoDB" id="532420at2759"/>
<dbReference type="Gene3D" id="2.30.30.240">
    <property type="entry name" value="PRC-barrel domain"/>
    <property type="match status" value="1"/>
</dbReference>
<dbReference type="InterPro" id="IPR011033">
    <property type="entry name" value="PRC_barrel-like_sf"/>
</dbReference>
<dbReference type="GO" id="GO:0006364">
    <property type="term" value="P:rRNA processing"/>
    <property type="evidence" value="ECO:0007669"/>
    <property type="project" value="InterPro"/>
</dbReference>